<evidence type="ECO:0008006" key="3">
    <source>
        <dbReference type="Google" id="ProtNLM"/>
    </source>
</evidence>
<evidence type="ECO:0000313" key="1">
    <source>
        <dbReference type="EMBL" id="GAA0149477.1"/>
    </source>
</evidence>
<keyword evidence="2" id="KW-1185">Reference proteome</keyword>
<evidence type="ECO:0000313" key="2">
    <source>
        <dbReference type="Proteomes" id="UP001454036"/>
    </source>
</evidence>
<organism evidence="1 2">
    <name type="scientific">Lithospermum erythrorhizon</name>
    <name type="common">Purple gromwell</name>
    <name type="synonym">Lithospermum officinale var. erythrorhizon</name>
    <dbReference type="NCBI Taxonomy" id="34254"/>
    <lineage>
        <taxon>Eukaryota</taxon>
        <taxon>Viridiplantae</taxon>
        <taxon>Streptophyta</taxon>
        <taxon>Embryophyta</taxon>
        <taxon>Tracheophyta</taxon>
        <taxon>Spermatophyta</taxon>
        <taxon>Magnoliopsida</taxon>
        <taxon>eudicotyledons</taxon>
        <taxon>Gunneridae</taxon>
        <taxon>Pentapetalae</taxon>
        <taxon>asterids</taxon>
        <taxon>lamiids</taxon>
        <taxon>Boraginales</taxon>
        <taxon>Boraginaceae</taxon>
        <taxon>Boraginoideae</taxon>
        <taxon>Lithospermeae</taxon>
        <taxon>Lithospermum</taxon>
    </lineage>
</organism>
<comment type="caution">
    <text evidence="1">The sequence shown here is derived from an EMBL/GenBank/DDBJ whole genome shotgun (WGS) entry which is preliminary data.</text>
</comment>
<sequence length="118" mass="13538">MGLTVAGEQGNSFKKWWTTISLKCKVEGRMDIMEYMGSTMWYLWKERNNNIFKDKIEIDARTANNRLKLLLEAEMANPEGSAHRWEKPEPGFIKVNVDAAFWATTNSGAIGIVGRRLR</sequence>
<dbReference type="EMBL" id="BAABME010001411">
    <property type="protein sequence ID" value="GAA0149477.1"/>
    <property type="molecule type" value="Genomic_DNA"/>
</dbReference>
<proteinExistence type="predicted"/>
<accession>A0AAV3PEV8</accession>
<reference evidence="1 2" key="1">
    <citation type="submission" date="2024-01" db="EMBL/GenBank/DDBJ databases">
        <title>The complete chloroplast genome sequence of Lithospermum erythrorhizon: insights into the phylogenetic relationship among Boraginaceae species and the maternal lineages of purple gromwells.</title>
        <authorList>
            <person name="Okada T."/>
            <person name="Watanabe K."/>
        </authorList>
    </citation>
    <scope>NUCLEOTIDE SEQUENCE [LARGE SCALE GENOMIC DNA]</scope>
</reference>
<protein>
    <recommendedName>
        <fullName evidence="3">RNase H type-1 domain-containing protein</fullName>
    </recommendedName>
</protein>
<name>A0AAV3PEV8_LITER</name>
<dbReference type="Proteomes" id="UP001454036">
    <property type="component" value="Unassembled WGS sequence"/>
</dbReference>
<dbReference type="AlphaFoldDB" id="A0AAV3PEV8"/>
<gene>
    <name evidence="1" type="ORF">LIER_08636</name>
</gene>